<feature type="transmembrane region" description="Helical" evidence="6">
    <location>
        <begin position="152"/>
        <end position="170"/>
    </location>
</feature>
<feature type="transmembrane region" description="Helical" evidence="6">
    <location>
        <begin position="211"/>
        <end position="232"/>
    </location>
</feature>
<dbReference type="EMBL" id="FXAF01000003">
    <property type="protein sequence ID" value="SMF21985.1"/>
    <property type="molecule type" value="Genomic_DNA"/>
</dbReference>
<name>A0A1X7DUX2_9HYPH</name>
<keyword evidence="4 6" id="KW-0472">Membrane</keyword>
<feature type="region of interest" description="Disordered" evidence="5">
    <location>
        <begin position="1"/>
        <end position="21"/>
    </location>
</feature>
<accession>A0A1X7DUX2</accession>
<dbReference type="Pfam" id="PF07690">
    <property type="entry name" value="MFS_1"/>
    <property type="match status" value="1"/>
</dbReference>
<reference evidence="9" key="1">
    <citation type="submission" date="2017-04" db="EMBL/GenBank/DDBJ databases">
        <authorList>
            <person name="Varghese N."/>
            <person name="Submissions S."/>
        </authorList>
    </citation>
    <scope>NUCLEOTIDE SEQUENCE [LARGE SCALE GENOMIC DNA]</scope>
    <source>
        <strain evidence="9">B4P</strain>
    </source>
</reference>
<gene>
    <name evidence="8" type="ORF">SAMN02982989_5903</name>
</gene>
<dbReference type="GO" id="GO:0022857">
    <property type="term" value="F:transmembrane transporter activity"/>
    <property type="evidence" value="ECO:0007669"/>
    <property type="project" value="InterPro"/>
</dbReference>
<proteinExistence type="predicted"/>
<feature type="transmembrane region" description="Helical" evidence="6">
    <location>
        <begin position="63"/>
        <end position="82"/>
    </location>
</feature>
<feature type="transmembrane region" description="Helical" evidence="6">
    <location>
        <begin position="119"/>
        <end position="140"/>
    </location>
</feature>
<keyword evidence="3 6" id="KW-1133">Transmembrane helix</keyword>
<dbReference type="InterPro" id="IPR036259">
    <property type="entry name" value="MFS_trans_sf"/>
</dbReference>
<dbReference type="PANTHER" id="PTHR23501">
    <property type="entry name" value="MAJOR FACILITATOR SUPERFAMILY"/>
    <property type="match status" value="1"/>
</dbReference>
<dbReference type="InterPro" id="IPR020846">
    <property type="entry name" value="MFS_dom"/>
</dbReference>
<dbReference type="PANTHER" id="PTHR23501:SF197">
    <property type="entry name" value="COMD"/>
    <property type="match status" value="1"/>
</dbReference>
<feature type="domain" description="Major facilitator superfamily (MFS) profile" evidence="7">
    <location>
        <begin position="29"/>
        <end position="479"/>
    </location>
</feature>
<evidence type="ECO:0000256" key="5">
    <source>
        <dbReference type="SAM" id="MobiDB-lite"/>
    </source>
</evidence>
<feature type="transmembrane region" description="Helical" evidence="6">
    <location>
        <begin position="182"/>
        <end position="199"/>
    </location>
</feature>
<dbReference type="STRING" id="464029.SAMN02982989_5903"/>
<feature type="transmembrane region" description="Helical" evidence="6">
    <location>
        <begin position="94"/>
        <end position="113"/>
    </location>
</feature>
<organism evidence="8 9">
    <name type="scientific">Xaviernesmea oryzae</name>
    <dbReference type="NCBI Taxonomy" id="464029"/>
    <lineage>
        <taxon>Bacteria</taxon>
        <taxon>Pseudomonadati</taxon>
        <taxon>Pseudomonadota</taxon>
        <taxon>Alphaproteobacteria</taxon>
        <taxon>Hyphomicrobiales</taxon>
        <taxon>Rhizobiaceae</taxon>
        <taxon>Rhizobium/Agrobacterium group</taxon>
        <taxon>Xaviernesmea</taxon>
    </lineage>
</organism>
<feature type="transmembrane region" description="Helical" evidence="6">
    <location>
        <begin position="452"/>
        <end position="474"/>
    </location>
</feature>
<dbReference type="AlphaFoldDB" id="A0A1X7DUX2"/>
<keyword evidence="9" id="KW-1185">Reference proteome</keyword>
<dbReference type="InterPro" id="IPR011701">
    <property type="entry name" value="MFS"/>
</dbReference>
<feature type="transmembrane region" description="Helical" evidence="6">
    <location>
        <begin position="347"/>
        <end position="369"/>
    </location>
</feature>
<dbReference type="Gene3D" id="1.20.1250.20">
    <property type="entry name" value="MFS general substrate transporter like domains"/>
    <property type="match status" value="1"/>
</dbReference>
<dbReference type="SUPFAM" id="SSF103473">
    <property type="entry name" value="MFS general substrate transporter"/>
    <property type="match status" value="1"/>
</dbReference>
<dbReference type="Proteomes" id="UP000192903">
    <property type="component" value="Unassembled WGS sequence"/>
</dbReference>
<dbReference type="Gene3D" id="1.20.1720.10">
    <property type="entry name" value="Multidrug resistance protein D"/>
    <property type="match status" value="1"/>
</dbReference>
<protein>
    <submittedName>
        <fullName evidence="8">Major Facilitator Superfamily protein</fullName>
    </submittedName>
</protein>
<evidence type="ECO:0000256" key="2">
    <source>
        <dbReference type="ARBA" id="ARBA00022692"/>
    </source>
</evidence>
<dbReference type="GO" id="GO:0005886">
    <property type="term" value="C:plasma membrane"/>
    <property type="evidence" value="ECO:0007669"/>
    <property type="project" value="TreeGrafter"/>
</dbReference>
<keyword evidence="2 6" id="KW-0812">Transmembrane</keyword>
<feature type="transmembrane region" description="Helical" evidence="6">
    <location>
        <begin position="418"/>
        <end position="437"/>
    </location>
</feature>
<comment type="subcellular location">
    <subcellularLocation>
        <location evidence="1">Membrane</location>
        <topology evidence="1">Multi-pass membrane protein</topology>
    </subcellularLocation>
</comment>
<feature type="transmembrane region" description="Helical" evidence="6">
    <location>
        <begin position="375"/>
        <end position="397"/>
    </location>
</feature>
<evidence type="ECO:0000256" key="4">
    <source>
        <dbReference type="ARBA" id="ARBA00023136"/>
    </source>
</evidence>
<dbReference type="PROSITE" id="PS50850">
    <property type="entry name" value="MFS"/>
    <property type="match status" value="1"/>
</dbReference>
<evidence type="ECO:0000313" key="8">
    <source>
        <dbReference type="EMBL" id="SMF21985.1"/>
    </source>
</evidence>
<feature type="transmembrane region" description="Helical" evidence="6">
    <location>
        <begin position="320"/>
        <end position="340"/>
    </location>
</feature>
<feature type="transmembrane region" description="Helical" evidence="6">
    <location>
        <begin position="281"/>
        <end position="308"/>
    </location>
</feature>
<evidence type="ECO:0000256" key="6">
    <source>
        <dbReference type="SAM" id="Phobius"/>
    </source>
</evidence>
<sequence length="482" mass="50562">MPIPHMQKFEGPQNPGPSVRAAPPTSLQLMAAVLPPLFIGMVDQTIIATALPSMARELGSLDRMSLIVVAYLAATAISAPVYGRLGDAFGRRNMLALSLLMTIAGSLLCAIAPTFPMLVAARVVQGLGGGGIISLSYALVAQWTTLDERARYQGYLATIAMISSALGPPLGGTITALIGWRWIFALNIPIGLLAIVLIFRLPPRIKPRDAMAFDFVGLLLFATFTAALITVIERMKTGGLIDAINLLQLGFGALILAILFRQQSQANDPLFPPCLFRIPSVLLSNMLALAHGALYVSLLTFAPAFFALARGVDAQDLGLYMLPVTFGTGTGALITGRLIAATGRTTIFPVVGLAAVAILLAILCLKGRHFSNWEISMVFTAIYLFLGTTMAVVQLTVQAEVGSARLGIGTATTMVARSFGASAGTAAAGVMLAAALAGRELQAVDSTVVEQAFQAVFAAVAVFGLAAAMVAAAIPRRRLKIR</sequence>
<feature type="transmembrane region" description="Helical" evidence="6">
    <location>
        <begin position="238"/>
        <end position="260"/>
    </location>
</feature>
<evidence type="ECO:0000256" key="1">
    <source>
        <dbReference type="ARBA" id="ARBA00004141"/>
    </source>
</evidence>
<evidence type="ECO:0000256" key="3">
    <source>
        <dbReference type="ARBA" id="ARBA00022989"/>
    </source>
</evidence>
<evidence type="ECO:0000259" key="7">
    <source>
        <dbReference type="PROSITE" id="PS50850"/>
    </source>
</evidence>
<evidence type="ECO:0000313" key="9">
    <source>
        <dbReference type="Proteomes" id="UP000192903"/>
    </source>
</evidence>